<dbReference type="Pfam" id="PF00226">
    <property type="entry name" value="DnaJ"/>
    <property type="match status" value="1"/>
</dbReference>
<gene>
    <name evidence="4" type="ORF">ACFPM1_13040</name>
</gene>
<dbReference type="SMART" id="SM00271">
    <property type="entry name" value="DnaJ"/>
    <property type="match status" value="1"/>
</dbReference>
<proteinExistence type="predicted"/>
<evidence type="ECO:0000313" key="5">
    <source>
        <dbReference type="Proteomes" id="UP001596118"/>
    </source>
</evidence>
<evidence type="ECO:0000259" key="3">
    <source>
        <dbReference type="PROSITE" id="PS50076"/>
    </source>
</evidence>
<dbReference type="SUPFAM" id="SSF46565">
    <property type="entry name" value="Chaperone J-domain"/>
    <property type="match status" value="1"/>
</dbReference>
<sequence>MTVAATGVVPQWVLWGVALGVAASVVVAIVFYLGHRLFPEEASSVEGTPSGDARRRGEIRAYLAAIGERFLEDHAVGGVVVPFYLPARGVAVTFDAHDYFRLEGENVHAVLCEHEMPGRGLGRRLPFDVTEPDWGSDPDRSRRNDRVADAYAELGLPTDADADAVKRAYRERVKETHPDRGGDEEAFRRVQEAYATASDHADGRGSRSRSPRGSTPAGRAGRAKRADRAERHGRTNPRN</sequence>
<name>A0ABD5R4B2_9EURY</name>
<protein>
    <submittedName>
        <fullName evidence="4">J domain-containing protein</fullName>
    </submittedName>
</protein>
<feature type="region of interest" description="Disordered" evidence="1">
    <location>
        <begin position="122"/>
        <end position="145"/>
    </location>
</feature>
<keyword evidence="2" id="KW-1133">Transmembrane helix</keyword>
<dbReference type="AlphaFoldDB" id="A0ABD5R4B2"/>
<organism evidence="4 5">
    <name type="scientific">Halorubrum rubrum</name>
    <dbReference type="NCBI Taxonomy" id="1126240"/>
    <lineage>
        <taxon>Archaea</taxon>
        <taxon>Methanobacteriati</taxon>
        <taxon>Methanobacteriota</taxon>
        <taxon>Stenosarchaea group</taxon>
        <taxon>Halobacteria</taxon>
        <taxon>Halobacteriales</taxon>
        <taxon>Haloferacaceae</taxon>
        <taxon>Halorubrum</taxon>
    </lineage>
</organism>
<evidence type="ECO:0000256" key="2">
    <source>
        <dbReference type="SAM" id="Phobius"/>
    </source>
</evidence>
<dbReference type="Proteomes" id="UP001596118">
    <property type="component" value="Unassembled WGS sequence"/>
</dbReference>
<feature type="compositionally biased region" description="Basic and acidic residues" evidence="1">
    <location>
        <begin position="224"/>
        <end position="233"/>
    </location>
</feature>
<feature type="compositionally biased region" description="Basic and acidic residues" evidence="1">
    <location>
        <begin position="172"/>
        <end position="191"/>
    </location>
</feature>
<accession>A0ABD5R4B2</accession>
<dbReference type="PANTHER" id="PTHR24074">
    <property type="entry name" value="CO-CHAPERONE PROTEIN DJLA"/>
    <property type="match status" value="1"/>
</dbReference>
<feature type="domain" description="J" evidence="3">
    <location>
        <begin position="149"/>
        <end position="211"/>
    </location>
</feature>
<evidence type="ECO:0000313" key="4">
    <source>
        <dbReference type="EMBL" id="MFC5279676.1"/>
    </source>
</evidence>
<evidence type="ECO:0000256" key="1">
    <source>
        <dbReference type="SAM" id="MobiDB-lite"/>
    </source>
</evidence>
<dbReference type="PROSITE" id="PS50076">
    <property type="entry name" value="DNAJ_2"/>
    <property type="match status" value="1"/>
</dbReference>
<reference evidence="4 5" key="1">
    <citation type="journal article" date="2019" name="Int. J. Syst. Evol. Microbiol.">
        <title>The Global Catalogue of Microorganisms (GCM) 10K type strain sequencing project: providing services to taxonomists for standard genome sequencing and annotation.</title>
        <authorList>
            <consortium name="The Broad Institute Genomics Platform"/>
            <consortium name="The Broad Institute Genome Sequencing Center for Infectious Disease"/>
            <person name="Wu L."/>
            <person name="Ma J."/>
        </authorList>
    </citation>
    <scope>NUCLEOTIDE SEQUENCE [LARGE SCALE GENOMIC DNA]</scope>
    <source>
        <strain evidence="4 5">CGMCC 1.12124</strain>
    </source>
</reference>
<dbReference type="RefSeq" id="WP_256411415.1">
    <property type="nucleotide sequence ID" value="NZ_JANHDM010000004.1"/>
</dbReference>
<keyword evidence="5" id="KW-1185">Reference proteome</keyword>
<feature type="transmembrane region" description="Helical" evidence="2">
    <location>
        <begin position="12"/>
        <end position="33"/>
    </location>
</feature>
<feature type="region of interest" description="Disordered" evidence="1">
    <location>
        <begin position="172"/>
        <end position="239"/>
    </location>
</feature>
<dbReference type="EMBL" id="JBHSKY010000015">
    <property type="protein sequence ID" value="MFC5279676.1"/>
    <property type="molecule type" value="Genomic_DNA"/>
</dbReference>
<feature type="compositionally biased region" description="Low complexity" evidence="1">
    <location>
        <begin position="211"/>
        <end position="220"/>
    </location>
</feature>
<keyword evidence="2" id="KW-0812">Transmembrane</keyword>
<dbReference type="InterPro" id="IPR001623">
    <property type="entry name" value="DnaJ_domain"/>
</dbReference>
<comment type="caution">
    <text evidence="4">The sequence shown here is derived from an EMBL/GenBank/DDBJ whole genome shotgun (WGS) entry which is preliminary data.</text>
</comment>
<keyword evidence="2" id="KW-0472">Membrane</keyword>
<dbReference type="InterPro" id="IPR050817">
    <property type="entry name" value="DjlA_DnaK_co-chaperone"/>
</dbReference>
<dbReference type="Gene3D" id="1.10.287.110">
    <property type="entry name" value="DnaJ domain"/>
    <property type="match status" value="1"/>
</dbReference>
<dbReference type="CDD" id="cd06257">
    <property type="entry name" value="DnaJ"/>
    <property type="match status" value="1"/>
</dbReference>
<dbReference type="InterPro" id="IPR036869">
    <property type="entry name" value="J_dom_sf"/>
</dbReference>